<dbReference type="AlphaFoldDB" id="A1CLT1"/>
<keyword evidence="4" id="KW-1185">Reference proteome</keyword>
<dbReference type="EMBL" id="DS027057">
    <property type="protein sequence ID" value="EAW09060.1"/>
    <property type="molecule type" value="Genomic_DNA"/>
</dbReference>
<proteinExistence type="predicted"/>
<evidence type="ECO:0000313" key="4">
    <source>
        <dbReference type="Proteomes" id="UP000006701"/>
    </source>
</evidence>
<dbReference type="OrthoDB" id="252020at2759"/>
<dbReference type="HOGENOM" id="CLU_082800_0_0_1"/>
<evidence type="ECO:0000313" key="3">
    <source>
        <dbReference type="EMBL" id="EAW09060.1"/>
    </source>
</evidence>
<feature type="compositionally biased region" description="Low complexity" evidence="1">
    <location>
        <begin position="40"/>
        <end position="69"/>
    </location>
</feature>
<feature type="compositionally biased region" description="Polar residues" evidence="1">
    <location>
        <begin position="1"/>
        <end position="12"/>
    </location>
</feature>
<dbReference type="OMA" id="GAIPAYY"/>
<dbReference type="GeneID" id="4702589"/>
<keyword evidence="2" id="KW-0812">Transmembrane</keyword>
<accession>A1CLT1</accession>
<name>A1CLT1_ASPCL</name>
<dbReference type="Proteomes" id="UP000006701">
    <property type="component" value="Unassembled WGS sequence"/>
</dbReference>
<evidence type="ECO:0000256" key="1">
    <source>
        <dbReference type="SAM" id="MobiDB-lite"/>
    </source>
</evidence>
<evidence type="ECO:0000256" key="2">
    <source>
        <dbReference type="SAM" id="Phobius"/>
    </source>
</evidence>
<dbReference type="VEuPathDB" id="FungiDB:ACLA_078080"/>
<reference evidence="3 4" key="1">
    <citation type="journal article" date="2008" name="PLoS Genet.">
        <title>Genomic islands in the pathogenic filamentous fungus Aspergillus fumigatus.</title>
        <authorList>
            <person name="Fedorova N.D."/>
            <person name="Khaldi N."/>
            <person name="Joardar V.S."/>
            <person name="Maiti R."/>
            <person name="Amedeo P."/>
            <person name="Anderson M.J."/>
            <person name="Crabtree J."/>
            <person name="Silva J.C."/>
            <person name="Badger J.H."/>
            <person name="Albarraq A."/>
            <person name="Angiuoli S."/>
            <person name="Bussey H."/>
            <person name="Bowyer P."/>
            <person name="Cotty P.J."/>
            <person name="Dyer P.S."/>
            <person name="Egan A."/>
            <person name="Galens K."/>
            <person name="Fraser-Liggett C.M."/>
            <person name="Haas B.J."/>
            <person name="Inman J.M."/>
            <person name="Kent R."/>
            <person name="Lemieux S."/>
            <person name="Malavazi I."/>
            <person name="Orvis J."/>
            <person name="Roemer T."/>
            <person name="Ronning C.M."/>
            <person name="Sundaram J.P."/>
            <person name="Sutton G."/>
            <person name="Turner G."/>
            <person name="Venter J.C."/>
            <person name="White O.R."/>
            <person name="Whitty B.R."/>
            <person name="Youngman P."/>
            <person name="Wolfe K.H."/>
            <person name="Goldman G.H."/>
            <person name="Wortman J.R."/>
            <person name="Jiang B."/>
            <person name="Denning D.W."/>
            <person name="Nierman W.C."/>
        </authorList>
    </citation>
    <scope>NUCLEOTIDE SEQUENCE [LARGE SCALE GENOMIC DNA]</scope>
    <source>
        <strain evidence="4">ATCC 1007 / CBS 513.65 / DSM 816 / NCTC 3887 / NRRL 1</strain>
    </source>
</reference>
<feature type="compositionally biased region" description="Low complexity" evidence="1">
    <location>
        <begin position="13"/>
        <end position="30"/>
    </location>
</feature>
<keyword evidence="2" id="KW-1133">Transmembrane helix</keyword>
<protein>
    <submittedName>
        <fullName evidence="3">Uncharacterized protein</fullName>
    </submittedName>
</protein>
<dbReference type="eggNOG" id="ENOG502SUE9">
    <property type="taxonomic scope" value="Eukaryota"/>
</dbReference>
<gene>
    <name evidence="3" type="ORF">ACLA_078080</name>
</gene>
<organism evidence="3 4">
    <name type="scientific">Aspergillus clavatus (strain ATCC 1007 / CBS 513.65 / DSM 816 / NCTC 3887 / NRRL 1 / QM 1276 / 107)</name>
    <dbReference type="NCBI Taxonomy" id="344612"/>
    <lineage>
        <taxon>Eukaryota</taxon>
        <taxon>Fungi</taxon>
        <taxon>Dikarya</taxon>
        <taxon>Ascomycota</taxon>
        <taxon>Pezizomycotina</taxon>
        <taxon>Eurotiomycetes</taxon>
        <taxon>Eurotiomycetidae</taxon>
        <taxon>Eurotiales</taxon>
        <taxon>Aspergillaceae</taxon>
        <taxon>Aspergillus</taxon>
        <taxon>Aspergillus subgen. Fumigati</taxon>
    </lineage>
</organism>
<dbReference type="KEGG" id="act:ACLA_078080"/>
<feature type="transmembrane region" description="Helical" evidence="2">
    <location>
        <begin position="133"/>
        <end position="156"/>
    </location>
</feature>
<feature type="region of interest" description="Disordered" evidence="1">
    <location>
        <begin position="1"/>
        <end position="69"/>
    </location>
</feature>
<keyword evidence="2" id="KW-0472">Membrane</keyword>
<sequence length="266" mass="28934">MVNTNTNPSANHSSRSSRSRSSSSSSSNLPPSDPPPPYTPSETTTTTTTTTTSKHSSTPRSYSASGSASSTYSALTHGLQVPSRADYFTSGFVYPPVLRDFAITPTHWTQFTHELATHVKLSRGQWVTTVAKALGALALGGTMLGVLGAVPAVLVGRKARRNREEMNLVIAAAEPVAEVEVERDGDEDVLGKGERKAGALARTVQRWNETFFRPRGLRVRVEVPWEGLEEMDEMEVSGRERRGRKEEGVREDAARKARIVIVPVDS</sequence>
<dbReference type="RefSeq" id="XP_001270486.1">
    <property type="nucleotide sequence ID" value="XM_001270485.1"/>
</dbReference>